<feature type="region of interest" description="Disordered" evidence="1">
    <location>
        <begin position="1061"/>
        <end position="1084"/>
    </location>
</feature>
<feature type="region of interest" description="Disordered" evidence="1">
    <location>
        <begin position="307"/>
        <end position="328"/>
    </location>
</feature>
<dbReference type="Proteomes" id="UP001295444">
    <property type="component" value="Chromosome 02"/>
</dbReference>
<feature type="region of interest" description="Disordered" evidence="1">
    <location>
        <begin position="220"/>
        <end position="259"/>
    </location>
</feature>
<dbReference type="PANTHER" id="PTHR10226:SF7">
    <property type="entry name" value="A-KINASE ANCHOR PROTEIN SPHKAP"/>
    <property type="match status" value="1"/>
</dbReference>
<proteinExistence type="predicted"/>
<feature type="region of interest" description="Disordered" evidence="1">
    <location>
        <begin position="1422"/>
        <end position="1442"/>
    </location>
</feature>
<keyword evidence="3" id="KW-1185">Reference proteome</keyword>
<feature type="compositionally biased region" description="Polar residues" evidence="1">
    <location>
        <begin position="307"/>
        <end position="318"/>
    </location>
</feature>
<feature type="compositionally biased region" description="Basic and acidic residues" evidence="1">
    <location>
        <begin position="229"/>
        <end position="252"/>
    </location>
</feature>
<protein>
    <submittedName>
        <fullName evidence="2">A-kinase anchor SPHKAP isoform X1</fullName>
    </submittedName>
</protein>
<dbReference type="EMBL" id="OW240913">
    <property type="protein sequence ID" value="CAH2246571.1"/>
    <property type="molecule type" value="Genomic_DNA"/>
</dbReference>
<evidence type="ECO:0000256" key="1">
    <source>
        <dbReference type="SAM" id="MobiDB-lite"/>
    </source>
</evidence>
<feature type="region of interest" description="Disordered" evidence="1">
    <location>
        <begin position="1360"/>
        <end position="1409"/>
    </location>
</feature>
<dbReference type="PANTHER" id="PTHR10226">
    <property type="entry name" value="A KINASE ANCHOR PROTEIN"/>
    <property type="match status" value="1"/>
</dbReference>
<feature type="compositionally biased region" description="Basic and acidic residues" evidence="1">
    <location>
        <begin position="1398"/>
        <end position="1409"/>
    </location>
</feature>
<sequence>MWPHLSHSNLELAVMYGGSDNHGGSGGSSIVDTPTSNLGSSITACKKVLCTNRPSESLEYWLQNSRNLCRIGLVEDGTETNCTSICFVNLNITDEESSHATLQKKLVDVSPELPKLMKSVRAQKLKENEIVLLSGLTSGRLRPTIENQQASWQTDVCLLQFGKDLKKSYTGGIILELNKFLLGLELTQENLLQPDTSPFRADDDTNCSVSSIEEDFLTASEQLEEDSETENKRELPESPGEKIIQKTDESLQNKKCRVGHHRKSSHIQRSLEVTDSNAFVVEAQMETSEKLRLAAEKDWQRTEWTSDYQGRRPSLQSGSREEIMNCGNGRSKSVPELFNSRVLDEKTQFLKNQQSKVCTAGNFTDSFDDPATTGQYATNLAECVLQDAFIRLSQTDTSFAKEAAVSISANNYMLSGVIPKKGSPVTSHPWNELPKIVIVQSPDSCDNPTEWVDESHWQEQENLKTDLEYWSSEDGSSGFTQSTLEMALACAASVIGTISSPHTADKFKVEHDVHINTDEKNGSEQDTAGFPSIVPVEEYSVPSALCGMTQVASAVAVCGLGDQKQAVYPATSSVLLAAADTSAAVTLHCSLALGSSMENFKDCIAKVLLKEAAVVLTSPNTYKNVGEFIESMKERLLSSVSSSKLTHVDDVINHDLAHNLSDTILRHSAEEASKRLQGTDSHICAKSQSAFVTSTTELLFNVMHFTCKKMSDLLQSRDLPFDLEDKSKGANSKNEEMHLHDLVDSSLVHTTLGQWHQRQLNEVKNELNSNKLPQSDENDVKAPPTEQVCNNSQLEVHVKTPCSKQYLKRESYRLHHNEHRVARESILTADECKYSTSTTVQGWMEGFNNGSQEKPSFEGSASKDFPSNLNALSNYMLHPSQAAITLKQSAKNYCLTDFADDLAETVVSMATEMAAICLENSNGKQPWFCAWAKGSECLMTSCRTIKRKKDGSSGGAVVRRHRPPRLSEIKKKTDEHPELKERLMNRVVDESINLEDTSDPVSAFANEVASKILTLKESSVGDLWQGQNVSRNRLYCERLNRGKASSYESIPEEDMDAKSLLNTLGPGSFLGQPSSRTSSVSKQSSCESITDEFSRFMVNQMENEGREFELLLDYYAGKNANNILNSAMQQISRRNSHLNVKSTCLSKQSSTESITEEFYRYMLKEIDKESRDVKNRNTAEWTSSLMPPPSRTPFCFRQSSMPCNRSSSARLTVNTPVKANSLDGFARSGSQDFLHLQPANSISSTNLCKSDSCLYQRGQTDQATDMLIHETWSSSIEALMRKNKIIADSVDDEEAEPSPNGSPAHVDSYANKLAADIVQSGKSIIVLQDSFESTSNGNSSCKSLPLSPCKHADRSSFETNTLIPNKSRPVYQPGLSTGSREVPVIQIETDQREESEEEGKGNKRDNLLSKDSLKQGVERCISSSAGVRAHHGKNTPVLPEKTRSEALTLLSSSEDSTGSWSQLATEEEILEDTSSFLQLSERSARVCNGDSSLNTTKGLTSPNIAHTKVHPICMRLPIKTHKNVSSANSNGNSSTASSAGGMELELFLEVPSPSHTVELKLEEKHPTKETQENPDDCTSGLSVGTVSCQFEVCILNIDLESDCADSELRSTLQWIAASELGIPAIYFKKSQEHMVQKFLQVMHLVQAKSWKVGDIFSALMLHCKMQEQGSKVPPSFFDWLLEKG</sequence>
<reference evidence="2" key="1">
    <citation type="submission" date="2022-03" db="EMBL/GenBank/DDBJ databases">
        <authorList>
            <person name="Alioto T."/>
            <person name="Alioto T."/>
            <person name="Gomez Garrido J."/>
        </authorList>
    </citation>
    <scope>NUCLEOTIDE SEQUENCE</scope>
</reference>
<dbReference type="GO" id="GO:0051018">
    <property type="term" value="F:protein kinase A binding"/>
    <property type="evidence" value="ECO:0007669"/>
    <property type="project" value="TreeGrafter"/>
</dbReference>
<evidence type="ECO:0000313" key="3">
    <source>
        <dbReference type="Proteomes" id="UP001295444"/>
    </source>
</evidence>
<feature type="compositionally biased region" description="Low complexity" evidence="1">
    <location>
        <begin position="1074"/>
        <end position="1084"/>
    </location>
</feature>
<gene>
    <name evidence="2" type="ORF">PECUL_23A017035</name>
</gene>
<dbReference type="InterPro" id="IPR008382">
    <property type="entry name" value="SPHK1-interactor_AKAP_110"/>
</dbReference>
<accession>A0AAD1VP47</accession>
<name>A0AAD1VP47_PELCU</name>
<evidence type="ECO:0000313" key="2">
    <source>
        <dbReference type="EMBL" id="CAH2246571.1"/>
    </source>
</evidence>
<dbReference type="GO" id="GO:0005739">
    <property type="term" value="C:mitochondrion"/>
    <property type="evidence" value="ECO:0007669"/>
    <property type="project" value="TreeGrafter"/>
</dbReference>
<organism evidence="2 3">
    <name type="scientific">Pelobates cultripes</name>
    <name type="common">Western spadefoot toad</name>
    <dbReference type="NCBI Taxonomy" id="61616"/>
    <lineage>
        <taxon>Eukaryota</taxon>
        <taxon>Metazoa</taxon>
        <taxon>Chordata</taxon>
        <taxon>Craniata</taxon>
        <taxon>Vertebrata</taxon>
        <taxon>Euteleostomi</taxon>
        <taxon>Amphibia</taxon>
        <taxon>Batrachia</taxon>
        <taxon>Anura</taxon>
        <taxon>Pelobatoidea</taxon>
        <taxon>Pelobatidae</taxon>
        <taxon>Pelobates</taxon>
    </lineage>
</organism>